<dbReference type="Pfam" id="PF13561">
    <property type="entry name" value="adh_short_C2"/>
    <property type="match status" value="1"/>
</dbReference>
<keyword evidence="4" id="KW-1185">Reference proteome</keyword>
<organism evidence="3 4">
    <name type="scientific">Sphingomonas yantingensis</name>
    <dbReference type="NCBI Taxonomy" id="1241761"/>
    <lineage>
        <taxon>Bacteria</taxon>
        <taxon>Pseudomonadati</taxon>
        <taxon>Pseudomonadota</taxon>
        <taxon>Alphaproteobacteria</taxon>
        <taxon>Sphingomonadales</taxon>
        <taxon>Sphingomonadaceae</taxon>
        <taxon>Sphingomonas</taxon>
    </lineage>
</organism>
<reference evidence="3 4" key="1">
    <citation type="submission" date="2020-08" db="EMBL/GenBank/DDBJ databases">
        <title>Genomic Encyclopedia of Type Strains, Phase IV (KMG-IV): sequencing the most valuable type-strain genomes for metagenomic binning, comparative biology and taxonomic classification.</title>
        <authorList>
            <person name="Goeker M."/>
        </authorList>
    </citation>
    <scope>NUCLEOTIDE SEQUENCE [LARGE SCALE GENOMIC DNA]</scope>
    <source>
        <strain evidence="3 4">DSM 27244</strain>
    </source>
</reference>
<dbReference type="PANTHER" id="PTHR24321:SF8">
    <property type="entry name" value="ESTRADIOL 17-BETA-DEHYDROGENASE 8-RELATED"/>
    <property type="match status" value="1"/>
</dbReference>
<proteinExistence type="inferred from homology"/>
<protein>
    <submittedName>
        <fullName evidence="3">NAD(P)-dependent dehydrogenase (Short-subunit alcohol dehydrogenase family)</fullName>
    </submittedName>
</protein>
<dbReference type="Gene3D" id="3.40.50.720">
    <property type="entry name" value="NAD(P)-binding Rossmann-like Domain"/>
    <property type="match status" value="1"/>
</dbReference>
<dbReference type="Proteomes" id="UP000557739">
    <property type="component" value="Unassembled WGS sequence"/>
</dbReference>
<evidence type="ECO:0000256" key="1">
    <source>
        <dbReference type="ARBA" id="ARBA00006484"/>
    </source>
</evidence>
<keyword evidence="2" id="KW-0560">Oxidoreductase</keyword>
<evidence type="ECO:0000256" key="2">
    <source>
        <dbReference type="ARBA" id="ARBA00023002"/>
    </source>
</evidence>
<dbReference type="PRINTS" id="PR00081">
    <property type="entry name" value="GDHRDH"/>
</dbReference>
<comment type="caution">
    <text evidence="3">The sequence shown here is derived from an EMBL/GenBank/DDBJ whole genome shotgun (WGS) entry which is preliminary data.</text>
</comment>
<dbReference type="InterPro" id="IPR002347">
    <property type="entry name" value="SDR_fam"/>
</dbReference>
<dbReference type="EMBL" id="JACIJJ010000002">
    <property type="protein sequence ID" value="MBB5698587.1"/>
    <property type="molecule type" value="Genomic_DNA"/>
</dbReference>
<accession>A0A7W9AQI3</accession>
<gene>
    <name evidence="3" type="ORF">FHR19_001932</name>
</gene>
<dbReference type="PANTHER" id="PTHR24321">
    <property type="entry name" value="DEHYDROGENASES, SHORT CHAIN"/>
    <property type="match status" value="1"/>
</dbReference>
<dbReference type="SUPFAM" id="SSF51735">
    <property type="entry name" value="NAD(P)-binding Rossmann-fold domains"/>
    <property type="match status" value="1"/>
</dbReference>
<dbReference type="AlphaFoldDB" id="A0A7W9AQI3"/>
<comment type="similarity">
    <text evidence="1">Belongs to the short-chain dehydrogenases/reductases (SDR) family.</text>
</comment>
<sequence length="253" mass="26206">MTDRPFDGKVALVTGAAAGIGRAAALAFAERGAVVLVSDIDDTAGEALATEIEAAGGRACFQRADATAEADVVSLVARARSTFGGLHLAFNNVGFSWGRGIGDLTVEDWDRTVAVSMRAPWLCMKHELPVMRESGGGAIVNTASMAGVAYAPEANIAYSAAKAGVIQMTRYAANAVAADHIRVNCVSPGLTRTAAVERFLDARQQQELAAQTQPIGRIIEPSEVADAVIWLCSSGAAMVTGENICVAGGQQAR</sequence>
<dbReference type="RefSeq" id="WP_184027427.1">
    <property type="nucleotide sequence ID" value="NZ_JACIJJ010000002.1"/>
</dbReference>
<evidence type="ECO:0000313" key="3">
    <source>
        <dbReference type="EMBL" id="MBB5698587.1"/>
    </source>
</evidence>
<name>A0A7W9AQI3_9SPHN</name>
<evidence type="ECO:0000313" key="4">
    <source>
        <dbReference type="Proteomes" id="UP000557739"/>
    </source>
</evidence>
<dbReference type="InterPro" id="IPR036291">
    <property type="entry name" value="NAD(P)-bd_dom_sf"/>
</dbReference>
<dbReference type="PRINTS" id="PR00080">
    <property type="entry name" value="SDRFAMILY"/>
</dbReference>
<dbReference type="FunFam" id="3.40.50.720:FF:000084">
    <property type="entry name" value="Short-chain dehydrogenase reductase"/>
    <property type="match status" value="1"/>
</dbReference>
<dbReference type="GO" id="GO:0016491">
    <property type="term" value="F:oxidoreductase activity"/>
    <property type="evidence" value="ECO:0007669"/>
    <property type="project" value="UniProtKB-KW"/>
</dbReference>
<dbReference type="CDD" id="cd05233">
    <property type="entry name" value="SDR_c"/>
    <property type="match status" value="1"/>
</dbReference>